<dbReference type="Pfam" id="PF03358">
    <property type="entry name" value="FMN_red"/>
    <property type="match status" value="1"/>
</dbReference>
<dbReference type="GO" id="GO:0003955">
    <property type="term" value="F:NAD(P)H dehydrogenase (quinone) activity"/>
    <property type="evidence" value="ECO:0007669"/>
    <property type="project" value="UniProtKB-EC"/>
</dbReference>
<dbReference type="PANTHER" id="PTHR30546">
    <property type="entry name" value="FLAVODOXIN-RELATED PROTEIN WRBA-RELATED"/>
    <property type="match status" value="1"/>
</dbReference>
<dbReference type="NCBIfam" id="NF002999">
    <property type="entry name" value="PRK03767.1"/>
    <property type="match status" value="1"/>
</dbReference>
<dbReference type="OrthoDB" id="9059at2157"/>
<comment type="cofactor">
    <cofactor evidence="1">
        <name>[4Fe-4S] cluster</name>
        <dbReference type="ChEBI" id="CHEBI:49883"/>
    </cofactor>
</comment>
<gene>
    <name evidence="5" type="ORF">MNV_2110003</name>
</gene>
<dbReference type="Gene3D" id="3.40.50.360">
    <property type="match status" value="1"/>
</dbReference>
<evidence type="ECO:0000256" key="3">
    <source>
        <dbReference type="ARBA" id="ARBA00038292"/>
    </source>
</evidence>
<organism evidence="5 6">
    <name type="scientific">Candidatus Methanoperedens nitratireducens</name>
    <dbReference type="NCBI Taxonomy" id="1392998"/>
    <lineage>
        <taxon>Archaea</taxon>
        <taxon>Methanobacteriati</taxon>
        <taxon>Methanobacteriota</taxon>
        <taxon>Stenosarchaea group</taxon>
        <taxon>Methanomicrobia</taxon>
        <taxon>Methanosarcinales</taxon>
        <taxon>ANME-2 cluster</taxon>
        <taxon>Candidatus Methanoperedentaceae</taxon>
        <taxon>Candidatus Methanoperedens</taxon>
    </lineage>
</organism>
<dbReference type="GO" id="GO:0016020">
    <property type="term" value="C:membrane"/>
    <property type="evidence" value="ECO:0007669"/>
    <property type="project" value="TreeGrafter"/>
</dbReference>
<dbReference type="GO" id="GO:0010181">
    <property type="term" value="F:FMN binding"/>
    <property type="evidence" value="ECO:0007669"/>
    <property type="project" value="InterPro"/>
</dbReference>
<feature type="domain" description="Flavodoxin-like" evidence="4">
    <location>
        <begin position="8"/>
        <end position="199"/>
    </location>
</feature>
<dbReference type="InterPro" id="IPR029039">
    <property type="entry name" value="Flavoprotein-like_sf"/>
</dbReference>
<dbReference type="EMBL" id="FZMP01000126">
    <property type="protein sequence ID" value="SNQ60958.1"/>
    <property type="molecule type" value="Genomic_DNA"/>
</dbReference>
<dbReference type="InterPro" id="IPR008254">
    <property type="entry name" value="Flavodoxin/NO_synth"/>
</dbReference>
<comment type="similarity">
    <text evidence="3">Belongs to the SsuE family. Isf subfamily.</text>
</comment>
<accession>A0A284VP09</accession>
<keyword evidence="6" id="KW-1185">Reference proteome</keyword>
<dbReference type="InterPro" id="IPR005025">
    <property type="entry name" value="FMN_Rdtase-like_dom"/>
</dbReference>
<sequence>MAKSKTKVLVVFYSMTGNVAKLAEAVAEGAGSVPDTEVRMRQVEELVPKEKWTDVMKKVKEELKDIPVASMEDLEWADGIAFGTPTRYGNMTAQMKEFIDRTGNLWLKGALINKVAGIFVSTSTQHGGQESTIITSMVPLFHLGMIVVGIPYSEQRLFSMYAVGGGSPYGASSVSGPMADRMPTGDDLEIAKTLGRRIAEIAKKIRG</sequence>
<keyword evidence="5" id="KW-0560">Oxidoreductase</keyword>
<dbReference type="InterPro" id="IPR010089">
    <property type="entry name" value="Flavoprotein_WrbA-like"/>
</dbReference>
<dbReference type="AlphaFoldDB" id="A0A284VP09"/>
<evidence type="ECO:0000259" key="4">
    <source>
        <dbReference type="PROSITE" id="PS50902"/>
    </source>
</evidence>
<evidence type="ECO:0000256" key="1">
    <source>
        <dbReference type="ARBA" id="ARBA00001966"/>
    </source>
</evidence>
<dbReference type="PROSITE" id="PS50902">
    <property type="entry name" value="FLAVODOXIN_LIKE"/>
    <property type="match status" value="1"/>
</dbReference>
<dbReference type="Proteomes" id="UP000218615">
    <property type="component" value="Unassembled WGS sequence"/>
</dbReference>
<dbReference type="FunFam" id="3.40.50.360:FF:000001">
    <property type="entry name" value="NAD(P)H dehydrogenase (Quinone) FQR1-like"/>
    <property type="match status" value="1"/>
</dbReference>
<dbReference type="PANTHER" id="PTHR30546:SF23">
    <property type="entry name" value="FLAVOPROTEIN-LIKE PROTEIN YCP4-RELATED"/>
    <property type="match status" value="1"/>
</dbReference>
<evidence type="ECO:0000313" key="5">
    <source>
        <dbReference type="EMBL" id="SNQ60958.1"/>
    </source>
</evidence>
<reference evidence="6" key="1">
    <citation type="submission" date="2017-06" db="EMBL/GenBank/DDBJ databases">
        <authorList>
            <person name="Cremers G."/>
        </authorList>
    </citation>
    <scope>NUCLEOTIDE SEQUENCE [LARGE SCALE GENOMIC DNA]</scope>
</reference>
<dbReference type="NCBIfam" id="TIGR01755">
    <property type="entry name" value="flav_wrbA"/>
    <property type="match status" value="1"/>
</dbReference>
<evidence type="ECO:0000313" key="6">
    <source>
        <dbReference type="Proteomes" id="UP000218615"/>
    </source>
</evidence>
<protein>
    <submittedName>
        <fullName evidence="5">NAD(P)H dehydrogenase (Quinone)</fullName>
        <ecNumber evidence="5">1.6.5.2</ecNumber>
    </submittedName>
</protein>
<name>A0A284VP09_9EURY</name>
<dbReference type="RefSeq" id="WP_096205519.1">
    <property type="nucleotide sequence ID" value="NZ_FZMP01000126.1"/>
</dbReference>
<comment type="similarity">
    <text evidence="2">Belongs to the WrbA family.</text>
</comment>
<dbReference type="EC" id="1.6.5.2" evidence="5"/>
<dbReference type="SUPFAM" id="SSF52218">
    <property type="entry name" value="Flavoproteins"/>
    <property type="match status" value="1"/>
</dbReference>
<proteinExistence type="inferred from homology"/>
<evidence type="ECO:0000256" key="2">
    <source>
        <dbReference type="ARBA" id="ARBA00006961"/>
    </source>
</evidence>